<dbReference type="SMART" id="SM00421">
    <property type="entry name" value="HTH_LUXR"/>
    <property type="match status" value="1"/>
</dbReference>
<sequence length="969" mass="108221">MIHGWIGHERQSYPRSGGRKRLWCDVQRNIVVFDESAEPPGEHCPIAARYNHYAPWPCSPPPGACQRGHNYDYETSPMRPSPGPFATNSAANFAAKLEQPPVTPDQVARPALSSLICNASIAKLVLLRAPAGFGKTTVMNQARACLEQSGIETAWLTLDQQDNSPERLLRGLSMAAANLWPDRRGATTPLETIEMLASHPSPLVLFLDEFEVIHDPDVLKLLREIIDRLPRRSQIVVGSRSVPNLGLGRLRARGQLLEIDAEQLRFTLDETREFIKQHRLDSLPAEDVLRLHAKTEGWVTALWLASITLAQHGDEGKFIEHFSGSSQAVADFLAEDVLSRQAPEVRQFLLRTSILKQLNPALCQSLCPAHNSAEMLEHLASTSLFLTPIPGEQHAYRYHHLFADYLRSQLALELPNEVARLHLTASGWYESHGRPGPAIDHAIDGGDHPYALSLLSQHAPDFLKQGRLRLLARWFSQVPEHLVAEHPLLLVTWAWAICFTRGPRDAWELLKRSGCLHSGDETVAFNVKVLSIFLLTMTDRFDEAFAACKEIVPSLPTGLPFADSVLINCMSHLAATLGDQEESQRLTALTRSAYPDSAFNRMYSDCLEGVLDLQQGRLRHAMARFRMAVGPDQPGGATHSNVNAWAAVLLADTMYETNQFDQTEHLLNIHLPLARDLGLPERLISCHLILARIAFCRGDIDQAFQHLIQLEYIGQNRQLPRLIATARLERSRLLLLQGNSLGSRVELERANDQAVWTWVRKHRQVVHDLDYIELAQMRWEMTFGDAAAVARRLLDAFREARQRGLGRRAFKLEVLRALATAKSGDLGTATTLMSKILLLACQEGYVRLILDEGTAAAQLIQRVYATVSGSDGPRRDPIFVDYLQRLLKICGPVEADEDASGPQIVEALSRKEVRVLQLVAEGYSNSAMAEKLFVSDSTIRTHLRNISAKLQAQNRTQAVAIARRLKLMP</sequence>
<dbReference type="EMBL" id="QKWJ01000011">
    <property type="protein sequence ID" value="RDK10097.1"/>
    <property type="molecule type" value="Genomic_DNA"/>
</dbReference>
<reference evidence="6" key="1">
    <citation type="submission" date="2018-06" db="EMBL/GenBank/DDBJ databases">
        <authorList>
            <person name="Feng T."/>
            <person name="Jeon C.O."/>
        </authorList>
    </citation>
    <scope>NUCLEOTIDE SEQUENCE [LARGE SCALE GENOMIC DNA]</scope>
    <source>
        <strain evidence="6">S23</strain>
    </source>
</reference>
<dbReference type="InterPro" id="IPR041617">
    <property type="entry name" value="TPR_MalT"/>
</dbReference>
<dbReference type="Pfam" id="PF00196">
    <property type="entry name" value="GerE"/>
    <property type="match status" value="1"/>
</dbReference>
<dbReference type="PANTHER" id="PTHR44688">
    <property type="entry name" value="DNA-BINDING TRANSCRIPTIONAL ACTIVATOR DEVR_DOSR"/>
    <property type="match status" value="1"/>
</dbReference>
<dbReference type="Gene3D" id="3.40.50.300">
    <property type="entry name" value="P-loop containing nucleotide triphosphate hydrolases"/>
    <property type="match status" value="1"/>
</dbReference>
<dbReference type="InterPro" id="IPR000792">
    <property type="entry name" value="Tscrpt_reg_LuxR_C"/>
</dbReference>
<evidence type="ECO:0000256" key="3">
    <source>
        <dbReference type="ARBA" id="ARBA00023163"/>
    </source>
</evidence>
<keyword evidence="2" id="KW-0238">DNA-binding</keyword>
<dbReference type="AlphaFoldDB" id="A0A370NWY3"/>
<keyword evidence="6" id="KW-1185">Reference proteome</keyword>
<proteinExistence type="predicted"/>
<dbReference type="SUPFAM" id="SSF52540">
    <property type="entry name" value="P-loop containing nucleoside triphosphate hydrolases"/>
    <property type="match status" value="1"/>
</dbReference>
<gene>
    <name evidence="5" type="ORF">DN412_12065</name>
</gene>
<dbReference type="Proteomes" id="UP000255165">
    <property type="component" value="Unassembled WGS sequence"/>
</dbReference>
<dbReference type="PRINTS" id="PR00038">
    <property type="entry name" value="HTHLUXR"/>
</dbReference>
<evidence type="ECO:0000256" key="1">
    <source>
        <dbReference type="ARBA" id="ARBA00023015"/>
    </source>
</evidence>
<dbReference type="Pfam" id="PF25873">
    <property type="entry name" value="WHD_MalT"/>
    <property type="match status" value="1"/>
</dbReference>
<evidence type="ECO:0000313" key="6">
    <source>
        <dbReference type="Proteomes" id="UP000255165"/>
    </source>
</evidence>
<dbReference type="Gene3D" id="1.25.40.10">
    <property type="entry name" value="Tetratricopeptide repeat domain"/>
    <property type="match status" value="1"/>
</dbReference>
<name>A0A370NWY3_9BURK</name>
<dbReference type="Pfam" id="PF17874">
    <property type="entry name" value="TPR_MalT"/>
    <property type="match status" value="1"/>
</dbReference>
<evidence type="ECO:0000256" key="2">
    <source>
        <dbReference type="ARBA" id="ARBA00023125"/>
    </source>
</evidence>
<dbReference type="PROSITE" id="PS50043">
    <property type="entry name" value="HTH_LUXR_2"/>
    <property type="match status" value="1"/>
</dbReference>
<keyword evidence="1" id="KW-0805">Transcription regulation</keyword>
<evidence type="ECO:0000259" key="4">
    <source>
        <dbReference type="PROSITE" id="PS50043"/>
    </source>
</evidence>
<dbReference type="InterPro" id="IPR027417">
    <property type="entry name" value="P-loop_NTPase"/>
</dbReference>
<dbReference type="PANTHER" id="PTHR44688:SF25">
    <property type="entry name" value="HTH LUXR-TYPE DOMAIN-CONTAINING PROTEIN"/>
    <property type="match status" value="1"/>
</dbReference>
<keyword evidence="3" id="KW-0804">Transcription</keyword>
<protein>
    <submittedName>
        <fullName evidence="5">Helix-turn-helix transcriptional regulator</fullName>
    </submittedName>
</protein>
<dbReference type="InterPro" id="IPR016032">
    <property type="entry name" value="Sig_transdc_resp-reg_C-effctor"/>
</dbReference>
<dbReference type="SUPFAM" id="SSF46894">
    <property type="entry name" value="C-terminal effector domain of the bipartite response regulators"/>
    <property type="match status" value="1"/>
</dbReference>
<dbReference type="InterPro" id="IPR011990">
    <property type="entry name" value="TPR-like_helical_dom_sf"/>
</dbReference>
<dbReference type="Gene3D" id="1.10.10.10">
    <property type="entry name" value="Winged helix-like DNA-binding domain superfamily/Winged helix DNA-binding domain"/>
    <property type="match status" value="1"/>
</dbReference>
<dbReference type="CDD" id="cd06170">
    <property type="entry name" value="LuxR_C_like"/>
    <property type="match status" value="1"/>
</dbReference>
<organism evidence="5 6">
    <name type="scientific">Cupriavidus lacunae</name>
    <dbReference type="NCBI Taxonomy" id="2666307"/>
    <lineage>
        <taxon>Bacteria</taxon>
        <taxon>Pseudomonadati</taxon>
        <taxon>Pseudomonadota</taxon>
        <taxon>Betaproteobacteria</taxon>
        <taxon>Burkholderiales</taxon>
        <taxon>Burkholderiaceae</taxon>
        <taxon>Cupriavidus</taxon>
    </lineage>
</organism>
<dbReference type="GO" id="GO:0003677">
    <property type="term" value="F:DNA binding"/>
    <property type="evidence" value="ECO:0007669"/>
    <property type="project" value="UniProtKB-KW"/>
</dbReference>
<feature type="domain" description="HTH luxR-type" evidence="4">
    <location>
        <begin position="901"/>
        <end position="966"/>
    </location>
</feature>
<dbReference type="InterPro" id="IPR036388">
    <property type="entry name" value="WH-like_DNA-bd_sf"/>
</dbReference>
<comment type="caution">
    <text evidence="5">The sequence shown here is derived from an EMBL/GenBank/DDBJ whole genome shotgun (WGS) entry which is preliminary data.</text>
</comment>
<dbReference type="GO" id="GO:0006355">
    <property type="term" value="P:regulation of DNA-templated transcription"/>
    <property type="evidence" value="ECO:0007669"/>
    <property type="project" value="InterPro"/>
</dbReference>
<dbReference type="InterPro" id="IPR059106">
    <property type="entry name" value="WHD_MalT"/>
</dbReference>
<evidence type="ECO:0000313" key="5">
    <source>
        <dbReference type="EMBL" id="RDK10097.1"/>
    </source>
</evidence>
<accession>A0A370NWY3</accession>
<dbReference type="SUPFAM" id="SSF48452">
    <property type="entry name" value="TPR-like"/>
    <property type="match status" value="1"/>
</dbReference>